<evidence type="ECO:0000256" key="3">
    <source>
        <dbReference type="ARBA" id="ARBA00042347"/>
    </source>
</evidence>
<dbReference type="Gene3D" id="3.30.200.20">
    <property type="entry name" value="Phosphorylase Kinase, domain 1"/>
    <property type="match status" value="1"/>
</dbReference>
<dbReference type="PANTHER" id="PTHR12984">
    <property type="entry name" value="SCY1-RELATED S/T PROTEIN KINASE-LIKE"/>
    <property type="match status" value="1"/>
</dbReference>
<comment type="function">
    <text evidence="4">Regulates COPI-mediated retrograde protein traffic at the interface between the Golgi apparatus and the endoplasmic reticulum. Involved in the maintenance of the Golgi apparatus morphology.</text>
</comment>
<evidence type="ECO:0000313" key="7">
    <source>
        <dbReference type="EMBL" id="CEK92395.1"/>
    </source>
</evidence>
<feature type="compositionally biased region" description="Basic and acidic residues" evidence="5">
    <location>
        <begin position="701"/>
        <end position="718"/>
    </location>
</feature>
<dbReference type="GO" id="GO:0004672">
    <property type="term" value="F:protein kinase activity"/>
    <property type="evidence" value="ECO:0007669"/>
    <property type="project" value="InterPro"/>
</dbReference>
<dbReference type="InterPro" id="IPR000719">
    <property type="entry name" value="Prot_kinase_dom"/>
</dbReference>
<reference evidence="7" key="1">
    <citation type="submission" date="2014-12" db="EMBL/GenBank/DDBJ databases">
        <title>Insight into the proteome of Arion vulgaris.</title>
        <authorList>
            <person name="Aradska J."/>
            <person name="Bulat T."/>
            <person name="Smidak R."/>
            <person name="Sarate P."/>
            <person name="Gangsoo J."/>
            <person name="Sialana F."/>
            <person name="Bilban M."/>
            <person name="Lubec G."/>
        </authorList>
    </citation>
    <scope>NUCLEOTIDE SEQUENCE</scope>
    <source>
        <tissue evidence="7">Skin</tissue>
    </source>
</reference>
<dbReference type="SUPFAM" id="SSF48371">
    <property type="entry name" value="ARM repeat"/>
    <property type="match status" value="1"/>
</dbReference>
<dbReference type="Pfam" id="PF00069">
    <property type="entry name" value="Pkinase"/>
    <property type="match status" value="1"/>
</dbReference>
<accession>A0A0B7BJS0</accession>
<dbReference type="AlphaFoldDB" id="A0A0B7BJS0"/>
<protein>
    <recommendedName>
        <fullName evidence="2">N-terminal kinase-like protein</fullName>
    </recommendedName>
    <alternativeName>
        <fullName evidence="3">SCY1-like protein 1</fullName>
    </alternativeName>
</protein>
<feature type="compositionally biased region" description="Gly residues" evidence="5">
    <location>
        <begin position="790"/>
        <end position="805"/>
    </location>
</feature>
<feature type="compositionally biased region" description="Acidic residues" evidence="5">
    <location>
        <begin position="636"/>
        <end position="660"/>
    </location>
</feature>
<dbReference type="InterPro" id="IPR011009">
    <property type="entry name" value="Kinase-like_dom_sf"/>
</dbReference>
<sequence>MWSFFSRDPAKDFHYEIGEVVVGFADKSIWTLHRGKKKASGDPVTIFAFDVKGSTESQLQTAKTSLKRIKTLRHPNILTFLDGVETDKVIYFATEPVVPLETYLQENDSEGHNEVAISWGLHQIVKGLSFLVNDCNLIHNNVCMASVFVDPAGEWKLGGVDYMYPAQGPDSDPPVKILPLLQRYDSPEKTEGKKVKAEKWSADMWGLGCLIWEVFNGTLPRTASLKAPGKIPQSIVANYCELVSANPRSRPNPAKFIDNCRQKGGFMRNTFVDSMMFLEEIQIKDQAEKNKFFASLTPSLDTFPSQFCRNKILPQLLNAFEYGNAGSSILTPMFKIGKLLTTDEYQRKIVPCVVKLFSSPDRATRVKLLQQVEFFVEHLQNDIVNDKIFPNVNTGFMDTNPVVRESTIKAMLHLAPKLNYKNLNEELMKQFARLQAKDDQGGIRTNTTVCLGKIAGFINPAIRQKILCSAFMRALKDPFPPARQAGILGMAATQNFYSLTEVAQRLLPALCAVTRDPEKGVRDQLFKTIKGFLSKLEKVSENPELEEEYDKEVVSGSISSASASGWTGWAVTGVSTLTSKIYNKATTKTSGRPQAPAQSLQSEDKQTPRHTSEDALRPPTAAGSRLPQQAERVDDSKDEDEDVEATGGGWEEDNWGDLDDTSTVSAPGTVDDQGEQTSTGWDDDDDWGNIEEMTETKTSSKHPELTEHRTRPKSDEFVSTKSSGLQTADSYDWGNEGRADDFFSSAAGARKPTSKASTPVRETTPPAAKSVSIKSPASSINKKTDSDGWNDGGNGGWDDGAGWGGDTWNNDDVGSAESQVDKMKRDREEKKKQRQKEMQEKREARKTGGAMKLGVKKVTDLSDLT</sequence>
<proteinExistence type="inferred from homology"/>
<dbReference type="GO" id="GO:0005524">
    <property type="term" value="F:ATP binding"/>
    <property type="evidence" value="ECO:0007669"/>
    <property type="project" value="InterPro"/>
</dbReference>
<feature type="compositionally biased region" description="Basic and acidic residues" evidence="5">
    <location>
        <begin position="602"/>
        <end position="616"/>
    </location>
</feature>
<evidence type="ECO:0000256" key="5">
    <source>
        <dbReference type="SAM" id="MobiDB-lite"/>
    </source>
</evidence>
<feature type="compositionally biased region" description="Acidic residues" evidence="5">
    <location>
        <begin position="681"/>
        <end position="693"/>
    </location>
</feature>
<dbReference type="InterPro" id="IPR011989">
    <property type="entry name" value="ARM-like"/>
</dbReference>
<feature type="compositionally biased region" description="Polar residues" evidence="5">
    <location>
        <begin position="585"/>
        <end position="601"/>
    </location>
</feature>
<name>A0A0B7BJS0_9EUPU</name>
<dbReference type="InterPro" id="IPR016024">
    <property type="entry name" value="ARM-type_fold"/>
</dbReference>
<dbReference type="PANTHER" id="PTHR12984:SF3">
    <property type="entry name" value="N-TERMINAL KINASE-LIKE PROTEIN"/>
    <property type="match status" value="1"/>
</dbReference>
<feature type="compositionally biased region" description="Basic and acidic residues" evidence="5">
    <location>
        <begin position="819"/>
        <end position="846"/>
    </location>
</feature>
<dbReference type="Gene3D" id="1.25.10.10">
    <property type="entry name" value="Leucine-rich Repeat Variant"/>
    <property type="match status" value="1"/>
</dbReference>
<comment type="similarity">
    <text evidence="1">Belongs to the protein kinase superfamily.</text>
</comment>
<evidence type="ECO:0000256" key="1">
    <source>
        <dbReference type="ARBA" id="ARBA00038349"/>
    </source>
</evidence>
<evidence type="ECO:0000259" key="6">
    <source>
        <dbReference type="PROSITE" id="PS50011"/>
    </source>
</evidence>
<dbReference type="EMBL" id="HACG01045530">
    <property type="protein sequence ID" value="CEK92395.1"/>
    <property type="molecule type" value="Transcribed_RNA"/>
</dbReference>
<evidence type="ECO:0000256" key="4">
    <source>
        <dbReference type="ARBA" id="ARBA00056114"/>
    </source>
</evidence>
<feature type="compositionally biased region" description="Polar residues" evidence="5">
    <location>
        <begin position="719"/>
        <end position="729"/>
    </location>
</feature>
<dbReference type="Gene3D" id="1.10.510.10">
    <property type="entry name" value="Transferase(Phosphotransferase) domain 1"/>
    <property type="match status" value="1"/>
</dbReference>
<dbReference type="PROSITE" id="PS50011">
    <property type="entry name" value="PROTEIN_KINASE_DOM"/>
    <property type="match status" value="1"/>
</dbReference>
<feature type="compositionally biased region" description="Polar residues" evidence="5">
    <location>
        <begin position="772"/>
        <end position="781"/>
    </location>
</feature>
<dbReference type="InterPro" id="IPR051177">
    <property type="entry name" value="CIK-Related_Protein"/>
</dbReference>
<feature type="domain" description="Protein kinase" evidence="6">
    <location>
        <begin position="11"/>
        <end position="293"/>
    </location>
</feature>
<dbReference type="SUPFAM" id="SSF56112">
    <property type="entry name" value="Protein kinase-like (PK-like)"/>
    <property type="match status" value="1"/>
</dbReference>
<evidence type="ECO:0000256" key="2">
    <source>
        <dbReference type="ARBA" id="ARBA00040972"/>
    </source>
</evidence>
<gene>
    <name evidence="7" type="primary">ORF188058</name>
</gene>
<feature type="region of interest" description="Disordered" evidence="5">
    <location>
        <begin position="585"/>
        <end position="865"/>
    </location>
</feature>
<organism evidence="7">
    <name type="scientific">Arion vulgaris</name>
    <dbReference type="NCBI Taxonomy" id="1028688"/>
    <lineage>
        <taxon>Eukaryota</taxon>
        <taxon>Metazoa</taxon>
        <taxon>Spiralia</taxon>
        <taxon>Lophotrochozoa</taxon>
        <taxon>Mollusca</taxon>
        <taxon>Gastropoda</taxon>
        <taxon>Heterobranchia</taxon>
        <taxon>Euthyneura</taxon>
        <taxon>Panpulmonata</taxon>
        <taxon>Eupulmonata</taxon>
        <taxon>Stylommatophora</taxon>
        <taxon>Helicina</taxon>
        <taxon>Arionoidea</taxon>
        <taxon>Arionidae</taxon>
        <taxon>Arion</taxon>
    </lineage>
</organism>